<accession>A0A085V7Q8</accession>
<organism evidence="2 3">
    <name type="scientific">Pseudomonas syringae</name>
    <dbReference type="NCBI Taxonomy" id="317"/>
    <lineage>
        <taxon>Bacteria</taxon>
        <taxon>Pseudomonadati</taxon>
        <taxon>Pseudomonadota</taxon>
        <taxon>Gammaproteobacteria</taxon>
        <taxon>Pseudomonadales</taxon>
        <taxon>Pseudomonadaceae</taxon>
        <taxon>Pseudomonas</taxon>
    </lineage>
</organism>
<dbReference type="Proteomes" id="UP000028643">
    <property type="component" value="Unassembled WGS sequence"/>
</dbReference>
<evidence type="ECO:0000313" key="2">
    <source>
        <dbReference type="EMBL" id="KFE51471.1"/>
    </source>
</evidence>
<proteinExistence type="predicted"/>
<reference evidence="2 3" key="1">
    <citation type="submission" date="2014-07" db="EMBL/GenBank/DDBJ databases">
        <title>Draft Genome Sequences of Environmental Pseudomonas syringae strains.</title>
        <authorList>
            <person name="Baltrus D.A."/>
            <person name="Berge O."/>
            <person name="Morris C."/>
        </authorList>
    </citation>
    <scope>NUCLEOTIDE SEQUENCE [LARGE SCALE GENOMIC DNA]</scope>
    <source>
        <strain evidence="2 3">CEB003</strain>
    </source>
</reference>
<evidence type="ECO:0000256" key="1">
    <source>
        <dbReference type="SAM" id="MobiDB-lite"/>
    </source>
</evidence>
<sequence>MVQDSFGSSGSIEGMDTLRHSLILDTETEVLDRLETGDWLLINEKAYYFDNGAVVKQAKEQRVVELMNSPPPQPKQIITQLRFLDSETREPISNRNFSAVINGQKGERRTDSHGVTHISKPQEEVRTKSIVFRLLERRD</sequence>
<feature type="compositionally biased region" description="Basic and acidic residues" evidence="1">
    <location>
        <begin position="105"/>
        <end position="115"/>
    </location>
</feature>
<dbReference type="PATRIC" id="fig|317.174.peg.2644"/>
<protein>
    <submittedName>
        <fullName evidence="2">Uncharacterized protein</fullName>
    </submittedName>
</protein>
<gene>
    <name evidence="2" type="ORF">IV02_12870</name>
</gene>
<feature type="region of interest" description="Disordered" evidence="1">
    <location>
        <begin position="95"/>
        <end position="115"/>
    </location>
</feature>
<dbReference type="AlphaFoldDB" id="A0A085V7Q8"/>
<comment type="caution">
    <text evidence="2">The sequence shown here is derived from an EMBL/GenBank/DDBJ whole genome shotgun (WGS) entry which is preliminary data.</text>
</comment>
<name>A0A085V7Q8_PSESX</name>
<evidence type="ECO:0000313" key="3">
    <source>
        <dbReference type="Proteomes" id="UP000028643"/>
    </source>
</evidence>
<dbReference type="EMBL" id="JPQT01000104">
    <property type="protein sequence ID" value="KFE51471.1"/>
    <property type="molecule type" value="Genomic_DNA"/>
</dbReference>